<protein>
    <submittedName>
        <fullName evidence="1">DNA polymerase III, delta subunit</fullName>
        <ecNumber evidence="1">2.7.7.7</ecNumber>
    </submittedName>
</protein>
<accession>A0ABN7RWP8</accession>
<dbReference type="PANTHER" id="PTHR11669">
    <property type="entry name" value="REPLICATION FACTOR C / DNA POLYMERASE III GAMMA-TAU SUBUNIT"/>
    <property type="match status" value="1"/>
</dbReference>
<name>A0ABN7RWP8_THEXY</name>
<dbReference type="InterPro" id="IPR050238">
    <property type="entry name" value="DNA_Rep/Repair_Clamp_Loader"/>
</dbReference>
<gene>
    <name evidence="1" type="primary">txxe 2231-holB</name>
    <name evidence="1" type="ORF">TXXE_11310</name>
</gene>
<keyword evidence="1" id="KW-0548">Nucleotidyltransferase</keyword>
<comment type="caution">
    <text evidence="1">The sequence shown here is derived from an EMBL/GenBank/DDBJ whole genome shotgun (WGS) entry which is preliminary data.</text>
</comment>
<dbReference type="Pfam" id="PF13177">
    <property type="entry name" value="DNA_pol3_delta2"/>
    <property type="match status" value="1"/>
</dbReference>
<evidence type="ECO:0000313" key="2">
    <source>
        <dbReference type="Proteomes" id="UP000681526"/>
    </source>
</evidence>
<dbReference type="Proteomes" id="UP000681526">
    <property type="component" value="Unassembled WGS sequence"/>
</dbReference>
<dbReference type="NCBIfam" id="TIGR00678">
    <property type="entry name" value="holB"/>
    <property type="match status" value="1"/>
</dbReference>
<sequence length="325" mass="35695">MRISDITGQPKAVKLLQAAIRTGNVSHAYLFGGPAGTGRKQAALAFAQALFCTSGGPDACGECLACRKIEHGNEPDLHLVEPDGAAIKIDQIRGLQRDLSYRSEESKRKVYIMERAETMTPQAANSMLKFLEEPSSPVVAILLTENPQAILPTIRSRAQFVPFLPLPPQVMLEKLLAEGHPPLLARAAVHLASGIDACRAIIQQEGFAETRKLVIQLGKDSLGRLSAAMVSIGQAFKNGLQADRIETVLALLALWYRDLLNVQIGRREQVVFADELGWMDKHAFMRKPHEWVACMEHTLEAGRRIRAHVSPQLALEQHLVKIQGG</sequence>
<dbReference type="GO" id="GO:0003887">
    <property type="term" value="F:DNA-directed DNA polymerase activity"/>
    <property type="evidence" value="ECO:0007669"/>
    <property type="project" value="UniProtKB-EC"/>
</dbReference>
<keyword evidence="1" id="KW-0808">Transferase</keyword>
<reference evidence="1 2" key="1">
    <citation type="submission" date="2021-04" db="EMBL/GenBank/DDBJ databases">
        <authorList>
            <person name="Rakotoarivonina H."/>
        </authorList>
    </citation>
    <scope>NUCLEOTIDE SEQUENCE [LARGE SCALE GENOMIC DNA]</scope>
    <source>
        <strain evidence="1 2">XE</strain>
    </source>
</reference>
<dbReference type="InterPro" id="IPR027417">
    <property type="entry name" value="P-loop_NTPase"/>
</dbReference>
<dbReference type="Gene3D" id="3.40.50.300">
    <property type="entry name" value="P-loop containing nucleotide triphosphate hydrolases"/>
    <property type="match status" value="1"/>
</dbReference>
<dbReference type="SUPFAM" id="SSF52540">
    <property type="entry name" value="P-loop containing nucleoside triphosphate hydrolases"/>
    <property type="match status" value="1"/>
</dbReference>
<dbReference type="InterPro" id="IPR004622">
    <property type="entry name" value="DNA_pol_HolB"/>
</dbReference>
<proteinExistence type="predicted"/>
<dbReference type="PANTHER" id="PTHR11669:SF8">
    <property type="entry name" value="DNA POLYMERASE III SUBUNIT DELTA"/>
    <property type="match status" value="1"/>
</dbReference>
<evidence type="ECO:0000313" key="1">
    <source>
        <dbReference type="EMBL" id="CAG5087907.1"/>
    </source>
</evidence>
<keyword evidence="2" id="KW-1185">Reference proteome</keyword>
<dbReference type="RefSeq" id="WP_213484708.1">
    <property type="nucleotide sequence ID" value="NZ_CAJRAY010000051.1"/>
</dbReference>
<organism evidence="1 2">
    <name type="scientific">Thermobacillus xylanilyticus</name>
    <dbReference type="NCBI Taxonomy" id="76633"/>
    <lineage>
        <taxon>Bacteria</taxon>
        <taxon>Bacillati</taxon>
        <taxon>Bacillota</taxon>
        <taxon>Bacilli</taxon>
        <taxon>Bacillales</taxon>
        <taxon>Paenibacillaceae</taxon>
        <taxon>Thermobacillus</taxon>
    </lineage>
</organism>
<dbReference type="EC" id="2.7.7.7" evidence="1"/>
<dbReference type="EMBL" id="CAJRAY010000051">
    <property type="protein sequence ID" value="CAG5087907.1"/>
    <property type="molecule type" value="Genomic_DNA"/>
</dbReference>